<reference evidence="1" key="1">
    <citation type="submission" date="2023-10" db="EMBL/GenBank/DDBJ databases">
        <authorList>
            <person name="Chen Y."/>
            <person name="Shah S."/>
            <person name="Dougan E. K."/>
            <person name="Thang M."/>
            <person name="Chan C."/>
        </authorList>
    </citation>
    <scope>NUCLEOTIDE SEQUENCE [LARGE SCALE GENOMIC DNA]</scope>
</reference>
<dbReference type="EMBL" id="CAUYUJ010007107">
    <property type="protein sequence ID" value="CAK0819583.1"/>
    <property type="molecule type" value="Genomic_DNA"/>
</dbReference>
<evidence type="ECO:0000313" key="2">
    <source>
        <dbReference type="Proteomes" id="UP001189429"/>
    </source>
</evidence>
<proteinExistence type="predicted"/>
<sequence>MPPPMEAQPVVAAAFGAVSAVIAAGTGGESLRAVVAAVVRGAATAAGRAVCPSEQVREALGTLWITDAKRGGNVFREAGEEQLAGRLLNWRAGGRGADREVLDGQCEWRR</sequence>
<organism evidence="1 2">
    <name type="scientific">Prorocentrum cordatum</name>
    <dbReference type="NCBI Taxonomy" id="2364126"/>
    <lineage>
        <taxon>Eukaryota</taxon>
        <taxon>Sar</taxon>
        <taxon>Alveolata</taxon>
        <taxon>Dinophyceae</taxon>
        <taxon>Prorocentrales</taxon>
        <taxon>Prorocentraceae</taxon>
        <taxon>Prorocentrum</taxon>
    </lineage>
</organism>
<accession>A0ABN9RKB5</accession>
<comment type="caution">
    <text evidence="1">The sequence shown here is derived from an EMBL/GenBank/DDBJ whole genome shotgun (WGS) entry which is preliminary data.</text>
</comment>
<keyword evidence="2" id="KW-1185">Reference proteome</keyword>
<name>A0ABN9RKB5_9DINO</name>
<evidence type="ECO:0000313" key="1">
    <source>
        <dbReference type="EMBL" id="CAK0819583.1"/>
    </source>
</evidence>
<gene>
    <name evidence="1" type="ORF">PCOR1329_LOCUS21539</name>
</gene>
<dbReference type="Proteomes" id="UP001189429">
    <property type="component" value="Unassembled WGS sequence"/>
</dbReference>
<protein>
    <submittedName>
        <fullName evidence="1">Uncharacterized protein</fullName>
    </submittedName>
</protein>